<evidence type="ECO:0000313" key="1">
    <source>
        <dbReference type="EMBL" id="JAE35395.1"/>
    </source>
</evidence>
<accession>A0A0A9HDX9</accession>
<proteinExistence type="predicted"/>
<reference evidence="1" key="2">
    <citation type="journal article" date="2015" name="Data Brief">
        <title>Shoot transcriptome of the giant reed, Arundo donax.</title>
        <authorList>
            <person name="Barrero R.A."/>
            <person name="Guerrero F.D."/>
            <person name="Moolhuijzen P."/>
            <person name="Goolsby J.A."/>
            <person name="Tidwell J."/>
            <person name="Bellgard S.E."/>
            <person name="Bellgard M.I."/>
        </authorList>
    </citation>
    <scope>NUCLEOTIDE SEQUENCE</scope>
    <source>
        <tissue evidence="1">Shoot tissue taken approximately 20 cm above the soil surface</tissue>
    </source>
</reference>
<name>A0A0A9HDX9_ARUDO</name>
<organism evidence="1">
    <name type="scientific">Arundo donax</name>
    <name type="common">Giant reed</name>
    <name type="synonym">Donax arundinaceus</name>
    <dbReference type="NCBI Taxonomy" id="35708"/>
    <lineage>
        <taxon>Eukaryota</taxon>
        <taxon>Viridiplantae</taxon>
        <taxon>Streptophyta</taxon>
        <taxon>Embryophyta</taxon>
        <taxon>Tracheophyta</taxon>
        <taxon>Spermatophyta</taxon>
        <taxon>Magnoliopsida</taxon>
        <taxon>Liliopsida</taxon>
        <taxon>Poales</taxon>
        <taxon>Poaceae</taxon>
        <taxon>PACMAD clade</taxon>
        <taxon>Arundinoideae</taxon>
        <taxon>Arundineae</taxon>
        <taxon>Arundo</taxon>
    </lineage>
</organism>
<reference evidence="1" key="1">
    <citation type="submission" date="2014-09" db="EMBL/GenBank/DDBJ databases">
        <authorList>
            <person name="Magalhaes I.L.F."/>
            <person name="Oliveira U."/>
            <person name="Santos F.R."/>
            <person name="Vidigal T.H.D.A."/>
            <person name="Brescovit A.D."/>
            <person name="Santos A.J."/>
        </authorList>
    </citation>
    <scope>NUCLEOTIDE SEQUENCE</scope>
    <source>
        <tissue evidence="1">Shoot tissue taken approximately 20 cm above the soil surface</tissue>
    </source>
</reference>
<dbReference type="AlphaFoldDB" id="A0A0A9HDX9"/>
<protein>
    <submittedName>
        <fullName evidence="1">ATEXO70A1 (Exocyst subunit EXO70 family protein A1)</fullName>
    </submittedName>
</protein>
<sequence>MRQHWTFDQRHWISLSSRSNFIIRFHQREYSRKCSRCLI</sequence>
<dbReference type="EMBL" id="GBRH01162501">
    <property type="protein sequence ID" value="JAE35395.1"/>
    <property type="molecule type" value="Transcribed_RNA"/>
</dbReference>